<reference evidence="1 2" key="1">
    <citation type="submission" date="2014-04" db="EMBL/GenBank/DDBJ databases">
        <authorList>
            <consortium name="DOE Joint Genome Institute"/>
            <person name="Kuo A."/>
            <person name="Gay G."/>
            <person name="Dore J."/>
            <person name="Kohler A."/>
            <person name="Nagy L.G."/>
            <person name="Floudas D."/>
            <person name="Copeland A."/>
            <person name="Barry K.W."/>
            <person name="Cichocki N."/>
            <person name="Veneault-Fourrey C."/>
            <person name="LaButti K."/>
            <person name="Lindquist E.A."/>
            <person name="Lipzen A."/>
            <person name="Lundell T."/>
            <person name="Morin E."/>
            <person name="Murat C."/>
            <person name="Sun H."/>
            <person name="Tunlid A."/>
            <person name="Henrissat B."/>
            <person name="Grigoriev I.V."/>
            <person name="Hibbett D.S."/>
            <person name="Martin F."/>
            <person name="Nordberg H.P."/>
            <person name="Cantor M.N."/>
            <person name="Hua S.X."/>
        </authorList>
    </citation>
    <scope>NUCLEOTIDE SEQUENCE [LARGE SCALE GENOMIC DNA]</scope>
    <source>
        <strain evidence="2">h7</strain>
    </source>
</reference>
<evidence type="ECO:0000313" key="2">
    <source>
        <dbReference type="Proteomes" id="UP000053424"/>
    </source>
</evidence>
<proteinExistence type="predicted"/>
<dbReference type="Proteomes" id="UP000053424">
    <property type="component" value="Unassembled WGS sequence"/>
</dbReference>
<reference evidence="2" key="2">
    <citation type="submission" date="2015-01" db="EMBL/GenBank/DDBJ databases">
        <title>Evolutionary Origins and Diversification of the Mycorrhizal Mutualists.</title>
        <authorList>
            <consortium name="DOE Joint Genome Institute"/>
            <consortium name="Mycorrhizal Genomics Consortium"/>
            <person name="Kohler A."/>
            <person name="Kuo A."/>
            <person name="Nagy L.G."/>
            <person name="Floudas D."/>
            <person name="Copeland A."/>
            <person name="Barry K.W."/>
            <person name="Cichocki N."/>
            <person name="Veneault-Fourrey C."/>
            <person name="LaButti K."/>
            <person name="Lindquist E.A."/>
            <person name="Lipzen A."/>
            <person name="Lundell T."/>
            <person name="Morin E."/>
            <person name="Murat C."/>
            <person name="Riley R."/>
            <person name="Ohm R."/>
            <person name="Sun H."/>
            <person name="Tunlid A."/>
            <person name="Henrissat B."/>
            <person name="Grigoriev I.V."/>
            <person name="Hibbett D.S."/>
            <person name="Martin F."/>
        </authorList>
    </citation>
    <scope>NUCLEOTIDE SEQUENCE [LARGE SCALE GENOMIC DNA]</scope>
    <source>
        <strain evidence="2">h7</strain>
    </source>
</reference>
<dbReference type="HOGENOM" id="CLU_658963_0_0_1"/>
<dbReference type="InterPro" id="IPR036047">
    <property type="entry name" value="F-box-like_dom_sf"/>
</dbReference>
<accession>A0A0C3C2K2</accession>
<evidence type="ECO:0000313" key="1">
    <source>
        <dbReference type="EMBL" id="KIM38509.1"/>
    </source>
</evidence>
<name>A0A0C3C2K2_HEBCY</name>
<dbReference type="EMBL" id="KN831790">
    <property type="protein sequence ID" value="KIM38509.1"/>
    <property type="molecule type" value="Genomic_DNA"/>
</dbReference>
<dbReference type="AlphaFoldDB" id="A0A0C3C2K2"/>
<organism evidence="1 2">
    <name type="scientific">Hebeloma cylindrosporum</name>
    <dbReference type="NCBI Taxonomy" id="76867"/>
    <lineage>
        <taxon>Eukaryota</taxon>
        <taxon>Fungi</taxon>
        <taxon>Dikarya</taxon>
        <taxon>Basidiomycota</taxon>
        <taxon>Agaricomycotina</taxon>
        <taxon>Agaricomycetes</taxon>
        <taxon>Agaricomycetidae</taxon>
        <taxon>Agaricales</taxon>
        <taxon>Agaricineae</taxon>
        <taxon>Hymenogastraceae</taxon>
        <taxon>Hebeloma</taxon>
    </lineage>
</organism>
<evidence type="ECO:0008006" key="3">
    <source>
        <dbReference type="Google" id="ProtNLM"/>
    </source>
</evidence>
<gene>
    <name evidence="1" type="ORF">M413DRAFT_242510</name>
</gene>
<protein>
    <recommendedName>
        <fullName evidence="3">F-box domain-containing protein</fullName>
    </recommendedName>
</protein>
<dbReference type="OrthoDB" id="3055280at2759"/>
<sequence length="422" mass="48607">MGSDIFCSVSGARYFCRTDEFLDELYSLEEALLAPDMRDIWPGARRELELVPRDSFSTGLRKLAKDLHYSEEDVESSYRFVLFCSFVTLEDGSIVLDELGTPELLGHWRYGRSTKVTEIFNVCPEEDPVYGEYRDADGHSFSTDGGSIIIVAYTSYLILKQAAPEVKPNILCALVNRYRHTTGEVPEIDYGPVGRTFDRHVEWTSICEEGSRYPNQFWYRLLSNKERADEDILHDAWRGPGNMWVFVRPDRFPIKETLAAKPIPKFPYLITAEPSLHNHRPTLGSLPPDILLYTCEFLPIRSIYALITTCKKIRSAILPHANPIARRRLIEDEPWYLPAGPFELPAGPFEKTPRLEMNGREEIEWWAAQWAAGGISKEDMDIKIPWLIYRKECSKSMSMWNRKRIWGICKKLDALARAIGWL</sequence>
<keyword evidence="2" id="KW-1185">Reference proteome</keyword>
<dbReference type="SUPFAM" id="SSF81383">
    <property type="entry name" value="F-box domain"/>
    <property type="match status" value="1"/>
</dbReference>